<dbReference type="InParanoid" id="A0A024GHW1"/>
<comment type="caution">
    <text evidence="1">The sequence shown here is derived from an EMBL/GenBank/DDBJ whole genome shotgun (WGS) entry which is preliminary data.</text>
</comment>
<evidence type="ECO:0000313" key="1">
    <source>
        <dbReference type="EMBL" id="CCI46458.1"/>
    </source>
</evidence>
<protein>
    <submittedName>
        <fullName evidence="1">Uncharacterized protein</fullName>
    </submittedName>
</protein>
<name>A0A024GHW1_9STRA</name>
<dbReference type="AlphaFoldDB" id="A0A024GHW1"/>
<organism evidence="1 2">
    <name type="scientific">Albugo candida</name>
    <dbReference type="NCBI Taxonomy" id="65357"/>
    <lineage>
        <taxon>Eukaryota</taxon>
        <taxon>Sar</taxon>
        <taxon>Stramenopiles</taxon>
        <taxon>Oomycota</taxon>
        <taxon>Peronosporomycetes</taxon>
        <taxon>Albuginales</taxon>
        <taxon>Albuginaceae</taxon>
        <taxon>Albugo</taxon>
    </lineage>
</organism>
<evidence type="ECO:0000313" key="2">
    <source>
        <dbReference type="Proteomes" id="UP000053237"/>
    </source>
</evidence>
<keyword evidence="2" id="KW-1185">Reference proteome</keyword>
<sequence length="136" mass="16042">MRIGKLCGQYWMPLDSCRIHWSYPASEHSSCWCHYKLCVTSRRTSDWIFRSQHRINLPQNSSYAYLGAPYSVFSHLCDWWRLCDVSSNDTESHDISISEKRAEHFTILNYPPIEHYYPIQSGCKVRSCFSTSSYKL</sequence>
<dbReference type="EMBL" id="CAIX01000127">
    <property type="protein sequence ID" value="CCI46458.1"/>
    <property type="molecule type" value="Genomic_DNA"/>
</dbReference>
<dbReference type="Proteomes" id="UP000053237">
    <property type="component" value="Unassembled WGS sequence"/>
</dbReference>
<proteinExistence type="predicted"/>
<gene>
    <name evidence="1" type="ORF">BN9_073870</name>
</gene>
<accession>A0A024GHW1</accession>
<reference evidence="1 2" key="1">
    <citation type="submission" date="2012-05" db="EMBL/GenBank/DDBJ databases">
        <title>Recombination and specialization in a pathogen metapopulation.</title>
        <authorList>
            <person name="Gardiner A."/>
            <person name="Kemen E."/>
            <person name="Schultz-Larsen T."/>
            <person name="MacLean D."/>
            <person name="Van Oosterhout C."/>
            <person name="Jones J.D.G."/>
        </authorList>
    </citation>
    <scope>NUCLEOTIDE SEQUENCE [LARGE SCALE GENOMIC DNA]</scope>
    <source>
        <strain evidence="1 2">Ac Nc2</strain>
    </source>
</reference>